<dbReference type="EMBL" id="SJPN01000031">
    <property type="protein sequence ID" value="TWT87862.1"/>
    <property type="molecule type" value="Genomic_DNA"/>
</dbReference>
<dbReference type="InterPro" id="IPR014284">
    <property type="entry name" value="RNA_pol_sigma-70_dom"/>
</dbReference>
<evidence type="ECO:0000259" key="5">
    <source>
        <dbReference type="Pfam" id="PF04542"/>
    </source>
</evidence>
<dbReference type="GO" id="GO:0003677">
    <property type="term" value="F:DNA binding"/>
    <property type="evidence" value="ECO:0007669"/>
    <property type="project" value="InterPro"/>
</dbReference>
<dbReference type="GO" id="GO:0016987">
    <property type="term" value="F:sigma factor activity"/>
    <property type="evidence" value="ECO:0007669"/>
    <property type="project" value="UniProtKB-KW"/>
</dbReference>
<feature type="domain" description="RNA polymerase sigma-70 region 2" evidence="5">
    <location>
        <begin position="28"/>
        <end position="81"/>
    </location>
</feature>
<comment type="similarity">
    <text evidence="1">Belongs to the sigma-70 factor family. ECF subfamily.</text>
</comment>
<protein>
    <submittedName>
        <fullName evidence="7">RNA polymerase sigma factor YlaC</fullName>
    </submittedName>
</protein>
<name>A0A5C5ZKF0_9BACT</name>
<keyword evidence="3" id="KW-0731">Sigma factor</keyword>
<evidence type="ECO:0000256" key="2">
    <source>
        <dbReference type="ARBA" id="ARBA00023015"/>
    </source>
</evidence>
<dbReference type="InterPro" id="IPR013325">
    <property type="entry name" value="RNA_pol_sigma_r2"/>
</dbReference>
<reference evidence="7 8" key="1">
    <citation type="submission" date="2019-02" db="EMBL/GenBank/DDBJ databases">
        <title>Deep-cultivation of Planctomycetes and their phenomic and genomic characterization uncovers novel biology.</title>
        <authorList>
            <person name="Wiegand S."/>
            <person name="Jogler M."/>
            <person name="Boedeker C."/>
            <person name="Pinto D."/>
            <person name="Vollmers J."/>
            <person name="Rivas-Marin E."/>
            <person name="Kohn T."/>
            <person name="Peeters S.H."/>
            <person name="Heuer A."/>
            <person name="Rast P."/>
            <person name="Oberbeckmann S."/>
            <person name="Bunk B."/>
            <person name="Jeske O."/>
            <person name="Meyerdierks A."/>
            <person name="Storesund J.E."/>
            <person name="Kallscheuer N."/>
            <person name="Luecker S."/>
            <person name="Lage O.M."/>
            <person name="Pohl T."/>
            <person name="Merkel B.J."/>
            <person name="Hornburger P."/>
            <person name="Mueller R.-W."/>
            <person name="Bruemmer F."/>
            <person name="Labrenz M."/>
            <person name="Spormann A.M."/>
            <person name="Op Den Camp H."/>
            <person name="Overmann J."/>
            <person name="Amann R."/>
            <person name="Jetten M.S.M."/>
            <person name="Mascher T."/>
            <person name="Medema M.H."/>
            <person name="Devos D.P."/>
            <person name="Kaster A.-K."/>
            <person name="Ovreas L."/>
            <person name="Rohde M."/>
            <person name="Galperin M.Y."/>
            <person name="Jogler C."/>
        </authorList>
    </citation>
    <scope>NUCLEOTIDE SEQUENCE [LARGE SCALE GENOMIC DNA]</scope>
    <source>
        <strain evidence="7 8">Pla52n</strain>
    </source>
</reference>
<organism evidence="7 8">
    <name type="scientific">Stieleria varia</name>
    <dbReference type="NCBI Taxonomy" id="2528005"/>
    <lineage>
        <taxon>Bacteria</taxon>
        <taxon>Pseudomonadati</taxon>
        <taxon>Planctomycetota</taxon>
        <taxon>Planctomycetia</taxon>
        <taxon>Pirellulales</taxon>
        <taxon>Pirellulaceae</taxon>
        <taxon>Stieleria</taxon>
    </lineage>
</organism>
<dbReference type="NCBIfam" id="TIGR02984">
    <property type="entry name" value="Sig-70_plancto1"/>
    <property type="match status" value="1"/>
</dbReference>
<gene>
    <name evidence="7" type="primary">ylaC</name>
    <name evidence="7" type="ORF">Pla52n_69690</name>
</gene>
<evidence type="ECO:0000256" key="3">
    <source>
        <dbReference type="ARBA" id="ARBA00023082"/>
    </source>
</evidence>
<dbReference type="InterPro" id="IPR039425">
    <property type="entry name" value="RNA_pol_sigma-70-like"/>
</dbReference>
<dbReference type="PANTHER" id="PTHR43133">
    <property type="entry name" value="RNA POLYMERASE ECF-TYPE SIGMA FACTO"/>
    <property type="match status" value="1"/>
</dbReference>
<dbReference type="InterPro" id="IPR007627">
    <property type="entry name" value="RNA_pol_sigma70_r2"/>
</dbReference>
<evidence type="ECO:0000259" key="6">
    <source>
        <dbReference type="Pfam" id="PF08281"/>
    </source>
</evidence>
<dbReference type="NCBIfam" id="TIGR02937">
    <property type="entry name" value="sigma70-ECF"/>
    <property type="match status" value="1"/>
</dbReference>
<evidence type="ECO:0000256" key="4">
    <source>
        <dbReference type="ARBA" id="ARBA00023163"/>
    </source>
</evidence>
<dbReference type="InterPro" id="IPR013324">
    <property type="entry name" value="RNA_pol_sigma_r3/r4-like"/>
</dbReference>
<dbReference type="Pfam" id="PF04542">
    <property type="entry name" value="Sigma70_r2"/>
    <property type="match status" value="1"/>
</dbReference>
<feature type="domain" description="RNA polymerase sigma factor 70 region 4 type 2" evidence="6">
    <location>
        <begin position="134"/>
        <end position="185"/>
    </location>
</feature>
<dbReference type="SUPFAM" id="SSF88946">
    <property type="entry name" value="Sigma2 domain of RNA polymerase sigma factors"/>
    <property type="match status" value="1"/>
</dbReference>
<dbReference type="Gene3D" id="1.10.10.10">
    <property type="entry name" value="Winged helix-like DNA-binding domain superfamily/Winged helix DNA-binding domain"/>
    <property type="match status" value="1"/>
</dbReference>
<keyword evidence="2" id="KW-0805">Transcription regulation</keyword>
<dbReference type="InterPro" id="IPR036388">
    <property type="entry name" value="WH-like_DNA-bd_sf"/>
</dbReference>
<evidence type="ECO:0000313" key="8">
    <source>
        <dbReference type="Proteomes" id="UP000320176"/>
    </source>
</evidence>
<evidence type="ECO:0000256" key="1">
    <source>
        <dbReference type="ARBA" id="ARBA00010641"/>
    </source>
</evidence>
<dbReference type="RefSeq" id="WP_197455168.1">
    <property type="nucleotide sequence ID" value="NZ_CP151726.1"/>
</dbReference>
<accession>A0A5C5ZKF0</accession>
<keyword evidence="4" id="KW-0804">Transcription</keyword>
<dbReference type="InterPro" id="IPR014326">
    <property type="entry name" value="RNA_pol_sigma-70_Plancto"/>
</dbReference>
<dbReference type="Proteomes" id="UP000320176">
    <property type="component" value="Unassembled WGS sequence"/>
</dbReference>
<proteinExistence type="inferred from homology"/>
<dbReference type="Gene3D" id="1.10.1740.10">
    <property type="match status" value="1"/>
</dbReference>
<dbReference type="Pfam" id="PF08281">
    <property type="entry name" value="Sigma70_r4_2"/>
    <property type="match status" value="1"/>
</dbReference>
<keyword evidence="8" id="KW-1185">Reference proteome</keyword>
<dbReference type="AlphaFoldDB" id="A0A5C5ZKF0"/>
<sequence>MDVSRSDSSLSDQLNRYRSYLSLLAEAELGKRLRERVSPSDVVQETLLEAYRDRGNYRGTHEYEFVAWLRKILHHTLLRLHEAHVRAACRDIRREVKFSQLDRFEESAIRFEQSLVDQSNRPEDNVDRYAQIAAVSSALTQLRPDYRHVLMLRNFQELSFDQIATEMGRSCPAVRMLWLRALQALRKQLSASDQ</sequence>
<dbReference type="InterPro" id="IPR013249">
    <property type="entry name" value="RNA_pol_sigma70_r4_t2"/>
</dbReference>
<dbReference type="PANTHER" id="PTHR43133:SF51">
    <property type="entry name" value="RNA POLYMERASE SIGMA FACTOR"/>
    <property type="match status" value="1"/>
</dbReference>
<comment type="caution">
    <text evidence="7">The sequence shown here is derived from an EMBL/GenBank/DDBJ whole genome shotgun (WGS) entry which is preliminary data.</text>
</comment>
<evidence type="ECO:0000313" key="7">
    <source>
        <dbReference type="EMBL" id="TWT87862.1"/>
    </source>
</evidence>
<dbReference type="SUPFAM" id="SSF88659">
    <property type="entry name" value="Sigma3 and sigma4 domains of RNA polymerase sigma factors"/>
    <property type="match status" value="1"/>
</dbReference>
<dbReference type="GO" id="GO:0006352">
    <property type="term" value="P:DNA-templated transcription initiation"/>
    <property type="evidence" value="ECO:0007669"/>
    <property type="project" value="InterPro"/>
</dbReference>